<accession>A0AAV3V122</accession>
<evidence type="ECO:0000313" key="3">
    <source>
        <dbReference type="Proteomes" id="UP000006320"/>
    </source>
</evidence>
<dbReference type="RefSeq" id="WP_007989073.1">
    <property type="nucleotide sequence ID" value="NZ_BAEM01000034.1"/>
</dbReference>
<gene>
    <name evidence="2" type="ORF">GCHA_2873</name>
</gene>
<evidence type="ECO:0000313" key="2">
    <source>
        <dbReference type="EMBL" id="GAC10816.1"/>
    </source>
</evidence>
<protein>
    <submittedName>
        <fullName evidence="2">Glycosyl transferase family protein</fullName>
    </submittedName>
</protein>
<dbReference type="InterPro" id="IPR050834">
    <property type="entry name" value="Glycosyltransf_2"/>
</dbReference>
<dbReference type="Pfam" id="PF00535">
    <property type="entry name" value="Glycos_transf_2"/>
    <property type="match status" value="1"/>
</dbReference>
<dbReference type="SUPFAM" id="SSF53448">
    <property type="entry name" value="Nucleotide-diphospho-sugar transferases"/>
    <property type="match status" value="1"/>
</dbReference>
<dbReference type="PANTHER" id="PTHR43685">
    <property type="entry name" value="GLYCOSYLTRANSFERASE"/>
    <property type="match status" value="1"/>
</dbReference>
<reference evidence="2 3" key="1">
    <citation type="journal article" date="2017" name="Antonie Van Leeuwenhoek">
        <title>Rhizobium rhizosphaerae sp. nov., a novel species isolated from rice rhizosphere.</title>
        <authorList>
            <person name="Zhao J.J."/>
            <person name="Zhang J."/>
            <person name="Zhang R.J."/>
            <person name="Zhang C.W."/>
            <person name="Yin H.Q."/>
            <person name="Zhang X.X."/>
        </authorList>
    </citation>
    <scope>NUCLEOTIDE SEQUENCE [LARGE SCALE GENOMIC DNA]</scope>
    <source>
        <strain evidence="2 3">S18K6</strain>
    </source>
</reference>
<dbReference type="GO" id="GO:0016740">
    <property type="term" value="F:transferase activity"/>
    <property type="evidence" value="ECO:0007669"/>
    <property type="project" value="UniProtKB-KW"/>
</dbReference>
<name>A0AAV3V122_9ALTE</name>
<comment type="caution">
    <text evidence="2">The sequence shown here is derived from an EMBL/GenBank/DDBJ whole genome shotgun (WGS) entry which is preliminary data.</text>
</comment>
<dbReference type="EMBL" id="BAEM01000034">
    <property type="protein sequence ID" value="GAC10816.1"/>
    <property type="molecule type" value="Genomic_DNA"/>
</dbReference>
<dbReference type="InterPro" id="IPR001173">
    <property type="entry name" value="Glyco_trans_2-like"/>
</dbReference>
<organism evidence="2 3">
    <name type="scientific">Paraglaciecola chathamensis S18K6</name>
    <dbReference type="NCBI Taxonomy" id="1127672"/>
    <lineage>
        <taxon>Bacteria</taxon>
        <taxon>Pseudomonadati</taxon>
        <taxon>Pseudomonadota</taxon>
        <taxon>Gammaproteobacteria</taxon>
        <taxon>Alteromonadales</taxon>
        <taxon>Alteromonadaceae</taxon>
        <taxon>Paraglaciecola</taxon>
    </lineage>
</organism>
<feature type="domain" description="Glycosyltransferase 2-like" evidence="1">
    <location>
        <begin position="5"/>
        <end position="120"/>
    </location>
</feature>
<evidence type="ECO:0000259" key="1">
    <source>
        <dbReference type="Pfam" id="PF00535"/>
    </source>
</evidence>
<keyword evidence="2" id="KW-0808">Transferase</keyword>
<dbReference type="AlphaFoldDB" id="A0AAV3V122"/>
<dbReference type="InterPro" id="IPR029044">
    <property type="entry name" value="Nucleotide-diphossugar_trans"/>
</dbReference>
<dbReference type="Gene3D" id="3.90.550.10">
    <property type="entry name" value="Spore Coat Polysaccharide Biosynthesis Protein SpsA, Chain A"/>
    <property type="match status" value="1"/>
</dbReference>
<proteinExistence type="predicted"/>
<dbReference type="PANTHER" id="PTHR43685:SF2">
    <property type="entry name" value="GLYCOSYLTRANSFERASE 2-LIKE DOMAIN-CONTAINING PROTEIN"/>
    <property type="match status" value="1"/>
</dbReference>
<sequence>MIDFSVAIHSYNREEFIVETVESVLNQTLAPQEVIVVDDGSFDNTEAVLEPYSDRIVYKKIANVGCGTSRKVAVEYCQNKWIACNDDDDIWLPTHLESLSNTIKSFPKAEYVFSNHTQFGDRAIANYDHFATAPSGWWEGVSQCVDMDKILLTEDAFLDFLTFNPSFPSAWAFTKQAYFKAGGIDDKYSRMNSEDSDFTRRILLATQGACTSQKTVKLRRHGKNMSDNFVANLKGKALILEDIVAKGIVPDRYLSRTVATINQSKIQAFRHLYWQGEHRESVSYAKESNIKLSIKDRLRMMNARFQKS</sequence>
<dbReference type="CDD" id="cd00761">
    <property type="entry name" value="Glyco_tranf_GTA_type"/>
    <property type="match status" value="1"/>
</dbReference>
<dbReference type="Proteomes" id="UP000006320">
    <property type="component" value="Unassembled WGS sequence"/>
</dbReference>